<dbReference type="PANTHER" id="PTHR42194:SF1">
    <property type="entry name" value="UPF0276 PROTEIN HI_1600"/>
    <property type="match status" value="1"/>
</dbReference>
<dbReference type="Gene3D" id="3.20.20.150">
    <property type="entry name" value="Divalent-metal-dependent TIM barrel enzymes"/>
    <property type="match status" value="1"/>
</dbReference>
<gene>
    <name evidence="1" type="ORF">DES35_10261</name>
</gene>
<accession>A0A369A2S8</accession>
<evidence type="ECO:0000313" key="1">
    <source>
        <dbReference type="EMBL" id="RCX03612.1"/>
    </source>
</evidence>
<sequence length="277" mass="32190">MIGVGYRKDFAEEWENNPDSLSVDFIEVAPENWMNVGGYWKKLFDKKLQDYPLFTHGLSLSIGSPDELDFKFLKDLKTFLDSNNVVIYSEHLSFSKCDNAHLYDLLPVPFTEDAVKHVVKKVKSVQDILERPLVLEIVSYYSPLAAEMKEIDFVNAIVQESDCQLLLDVNNIYVNSFNHGFNPVEFITLLPRDKIAYIHMAGHLQVDDNLIIDTHSEPIINPVYRLFEFSLKWLQKPIPVLLERDFNIPDLKEIQSEINELKRLYNKSLQKEKEHVS</sequence>
<name>A0A369A2S8_9FLAO</name>
<dbReference type="EMBL" id="QPJS01000002">
    <property type="protein sequence ID" value="RCX03612.1"/>
    <property type="molecule type" value="Genomic_DNA"/>
</dbReference>
<organism evidence="1 2">
    <name type="scientific">Schleiferia thermophila</name>
    <dbReference type="NCBI Taxonomy" id="884107"/>
    <lineage>
        <taxon>Bacteria</taxon>
        <taxon>Pseudomonadati</taxon>
        <taxon>Bacteroidota</taxon>
        <taxon>Flavobacteriia</taxon>
        <taxon>Flavobacteriales</taxon>
        <taxon>Schleiferiaceae</taxon>
        <taxon>Schleiferia</taxon>
    </lineage>
</organism>
<dbReference type="PANTHER" id="PTHR42194">
    <property type="entry name" value="UPF0276 PROTEIN HI_1600"/>
    <property type="match status" value="1"/>
</dbReference>
<dbReference type="RefSeq" id="WP_114366067.1">
    <property type="nucleotide sequence ID" value="NZ_BHZF01000002.1"/>
</dbReference>
<comment type="caution">
    <text evidence="1">The sequence shown here is derived from an EMBL/GenBank/DDBJ whole genome shotgun (WGS) entry which is preliminary data.</text>
</comment>
<proteinExistence type="predicted"/>
<dbReference type="InterPro" id="IPR007801">
    <property type="entry name" value="MbnB/TglH/ChrH"/>
</dbReference>
<reference evidence="1 2" key="1">
    <citation type="submission" date="2018-07" db="EMBL/GenBank/DDBJ databases">
        <title>Genomic Encyclopedia of Type Strains, Phase IV (KMG-IV): sequencing the most valuable type-strain genomes for metagenomic binning, comparative biology and taxonomic classification.</title>
        <authorList>
            <person name="Goeker M."/>
        </authorList>
    </citation>
    <scope>NUCLEOTIDE SEQUENCE [LARGE SCALE GENOMIC DNA]</scope>
    <source>
        <strain evidence="1 2">DSM 21410</strain>
    </source>
</reference>
<dbReference type="SUPFAM" id="SSF51658">
    <property type="entry name" value="Xylose isomerase-like"/>
    <property type="match status" value="1"/>
</dbReference>
<dbReference type="InterPro" id="IPR036237">
    <property type="entry name" value="Xyl_isomerase-like_sf"/>
</dbReference>
<keyword evidence="2" id="KW-1185">Reference proteome</keyword>
<protein>
    <submittedName>
        <fullName evidence="1">Uncharacterized protein</fullName>
    </submittedName>
</protein>
<dbReference type="NCBIfam" id="NF003818">
    <property type="entry name" value="PRK05409.1"/>
    <property type="match status" value="1"/>
</dbReference>
<evidence type="ECO:0000313" key="2">
    <source>
        <dbReference type="Proteomes" id="UP000253517"/>
    </source>
</evidence>
<dbReference type="AlphaFoldDB" id="A0A369A2S8"/>
<dbReference type="Pfam" id="PF05114">
    <property type="entry name" value="MbnB_TglH_ChrH"/>
    <property type="match status" value="1"/>
</dbReference>
<dbReference type="Proteomes" id="UP000253517">
    <property type="component" value="Unassembled WGS sequence"/>
</dbReference>